<proteinExistence type="predicted"/>
<feature type="chain" id="PRO_5011736905" description="VPLPA-CTERM protein sorting domain-containing protein" evidence="2">
    <location>
        <begin position="34"/>
        <end position="227"/>
    </location>
</feature>
<evidence type="ECO:0000256" key="1">
    <source>
        <dbReference type="SAM" id="Phobius"/>
    </source>
</evidence>
<keyword evidence="4" id="KW-1185">Reference proteome</keyword>
<sequence>MIDTHFATPKGARILAMALIAVAPGLVAAPAAAAVYGMSWTGQFAGFTLEGRFAYDAAPADGVVRAPDFTDFDWAVFDGDGALVERFEDNHLADGFNANFDTATGALLQSGRWDEGDGISIGDARGEGLNLWSIGFPGDGPDFNPHLHLTDWANEYPQYPRQFGGPTSRHIDGAFFLRTAAQITGDPDAGDALGQPIAVAPIPLPATALLLAAALGLMAGLRRRIAA</sequence>
<organism evidence="3 4">
    <name type="scientific">Rubrimonas cliftonensis</name>
    <dbReference type="NCBI Taxonomy" id="89524"/>
    <lineage>
        <taxon>Bacteria</taxon>
        <taxon>Pseudomonadati</taxon>
        <taxon>Pseudomonadota</taxon>
        <taxon>Alphaproteobacteria</taxon>
        <taxon>Rhodobacterales</taxon>
        <taxon>Paracoccaceae</taxon>
        <taxon>Rubrimonas</taxon>
    </lineage>
</organism>
<dbReference type="EMBL" id="FNQM01000020">
    <property type="protein sequence ID" value="SEA94707.1"/>
    <property type="molecule type" value="Genomic_DNA"/>
</dbReference>
<feature type="signal peptide" evidence="2">
    <location>
        <begin position="1"/>
        <end position="33"/>
    </location>
</feature>
<name>A0A1H4FCE7_9RHOB</name>
<dbReference type="STRING" id="89524.SAMN05444370_12052"/>
<dbReference type="OrthoDB" id="458897at2"/>
<evidence type="ECO:0000313" key="3">
    <source>
        <dbReference type="EMBL" id="SEA94707.1"/>
    </source>
</evidence>
<protein>
    <recommendedName>
        <fullName evidence="5">VPLPA-CTERM protein sorting domain-containing protein</fullName>
    </recommendedName>
</protein>
<keyword evidence="1" id="KW-0812">Transmembrane</keyword>
<evidence type="ECO:0008006" key="5">
    <source>
        <dbReference type="Google" id="ProtNLM"/>
    </source>
</evidence>
<gene>
    <name evidence="3" type="ORF">SAMN05444370_12052</name>
</gene>
<keyword evidence="2" id="KW-0732">Signal</keyword>
<dbReference type="Proteomes" id="UP000198703">
    <property type="component" value="Unassembled WGS sequence"/>
</dbReference>
<dbReference type="AlphaFoldDB" id="A0A1H4FCE7"/>
<feature type="transmembrane region" description="Helical" evidence="1">
    <location>
        <begin position="202"/>
        <end position="221"/>
    </location>
</feature>
<keyword evidence="1" id="KW-1133">Transmembrane helix</keyword>
<dbReference type="RefSeq" id="WP_093255860.1">
    <property type="nucleotide sequence ID" value="NZ_FNQM01000020.1"/>
</dbReference>
<evidence type="ECO:0000313" key="4">
    <source>
        <dbReference type="Proteomes" id="UP000198703"/>
    </source>
</evidence>
<evidence type="ECO:0000256" key="2">
    <source>
        <dbReference type="SAM" id="SignalP"/>
    </source>
</evidence>
<accession>A0A1H4FCE7</accession>
<reference evidence="3 4" key="1">
    <citation type="submission" date="2016-10" db="EMBL/GenBank/DDBJ databases">
        <authorList>
            <person name="de Groot N.N."/>
        </authorList>
    </citation>
    <scope>NUCLEOTIDE SEQUENCE [LARGE SCALE GENOMIC DNA]</scope>
    <source>
        <strain evidence="3 4">DSM 15345</strain>
    </source>
</reference>
<keyword evidence="1" id="KW-0472">Membrane</keyword>